<accession>A0AAD4P6Z0</accession>
<gene>
    <name evidence="1" type="ORF">C2S53_013799</name>
</gene>
<name>A0AAD4P6Z0_PERFH</name>
<keyword evidence="2" id="KW-1185">Reference proteome</keyword>
<comment type="caution">
    <text evidence="1">The sequence shown here is derived from an EMBL/GenBank/DDBJ whole genome shotgun (WGS) entry which is preliminary data.</text>
</comment>
<proteinExistence type="predicted"/>
<evidence type="ECO:0000313" key="1">
    <source>
        <dbReference type="EMBL" id="KAH6828551.1"/>
    </source>
</evidence>
<reference evidence="1 2" key="1">
    <citation type="journal article" date="2021" name="Nat. Commun.">
        <title>Incipient diploidization of the medicinal plant Perilla within 10,000 years.</title>
        <authorList>
            <person name="Zhang Y."/>
            <person name="Shen Q."/>
            <person name="Leng L."/>
            <person name="Zhang D."/>
            <person name="Chen S."/>
            <person name="Shi Y."/>
            <person name="Ning Z."/>
            <person name="Chen S."/>
        </authorList>
    </citation>
    <scope>NUCLEOTIDE SEQUENCE [LARGE SCALE GENOMIC DNA]</scope>
    <source>
        <strain evidence="2">cv. PC099</strain>
    </source>
</reference>
<dbReference type="AlphaFoldDB" id="A0AAD4P6Z0"/>
<dbReference type="EMBL" id="SDAM02000122">
    <property type="protein sequence ID" value="KAH6828551.1"/>
    <property type="molecule type" value="Genomic_DNA"/>
</dbReference>
<sequence length="131" mass="15132">MVDKIKEDIRTTNLLMRKPCQLQIFQLIVQFIVMIQKWIVTNGVRAIDALSPLQCNFLVTSLEVRRLSLSTFKVKGMHCEMMHSLSLSLKKKLEIGPLYVLEITCSGYMWVSIRYLDLEGVNGIRMRDLSP</sequence>
<organism evidence="1 2">
    <name type="scientific">Perilla frutescens var. hirtella</name>
    <name type="common">Perilla citriodora</name>
    <name type="synonym">Perilla setoyensis</name>
    <dbReference type="NCBI Taxonomy" id="608512"/>
    <lineage>
        <taxon>Eukaryota</taxon>
        <taxon>Viridiplantae</taxon>
        <taxon>Streptophyta</taxon>
        <taxon>Embryophyta</taxon>
        <taxon>Tracheophyta</taxon>
        <taxon>Spermatophyta</taxon>
        <taxon>Magnoliopsida</taxon>
        <taxon>eudicotyledons</taxon>
        <taxon>Gunneridae</taxon>
        <taxon>Pentapetalae</taxon>
        <taxon>asterids</taxon>
        <taxon>lamiids</taxon>
        <taxon>Lamiales</taxon>
        <taxon>Lamiaceae</taxon>
        <taxon>Nepetoideae</taxon>
        <taxon>Elsholtzieae</taxon>
        <taxon>Perilla</taxon>
    </lineage>
</organism>
<evidence type="ECO:0000313" key="2">
    <source>
        <dbReference type="Proteomes" id="UP001190926"/>
    </source>
</evidence>
<protein>
    <submittedName>
        <fullName evidence="1">Uncharacterized protein</fullName>
    </submittedName>
</protein>
<dbReference type="Proteomes" id="UP001190926">
    <property type="component" value="Unassembled WGS sequence"/>
</dbReference>